<feature type="compositionally biased region" description="Low complexity" evidence="1">
    <location>
        <begin position="32"/>
        <end position="62"/>
    </location>
</feature>
<dbReference type="AlphaFoldDB" id="A0A328Q4R2"/>
<evidence type="ECO:0000313" key="4">
    <source>
        <dbReference type="Proteomes" id="UP000248557"/>
    </source>
</evidence>
<keyword evidence="2" id="KW-0812">Transmembrane</keyword>
<evidence type="ECO:0000256" key="1">
    <source>
        <dbReference type="SAM" id="MobiDB-lite"/>
    </source>
</evidence>
<feature type="transmembrane region" description="Helical" evidence="2">
    <location>
        <begin position="5"/>
        <end position="27"/>
    </location>
</feature>
<comment type="caution">
    <text evidence="3">The sequence shown here is derived from an EMBL/GenBank/DDBJ whole genome shotgun (WGS) entry which is preliminary data.</text>
</comment>
<keyword evidence="2" id="KW-0472">Membrane</keyword>
<dbReference type="EMBL" id="NGJK01000032">
    <property type="protein sequence ID" value="RAP03245.1"/>
    <property type="molecule type" value="Genomic_DNA"/>
</dbReference>
<protein>
    <submittedName>
        <fullName evidence="3">Uncharacterized protein</fullName>
    </submittedName>
</protein>
<reference evidence="3 4" key="1">
    <citation type="submission" date="2017-05" db="EMBL/GenBank/DDBJ databases">
        <title>Host range expansion of the Methanosphaera genus to humans and monogastric animals involves recent and extensive reduction in genome content.</title>
        <authorList>
            <person name="Hoedt E.C."/>
            <person name="Volmer J.G."/>
            <person name="Parks D.H."/>
            <person name="Rosewarne C.P."/>
            <person name="Denman S.E."/>
            <person name="Mcsweeney C.S."/>
            <person name="O Cuiv P."/>
            <person name="Hugenholtz P."/>
            <person name="Tyson G.W."/>
            <person name="Morrison M."/>
        </authorList>
    </citation>
    <scope>NUCLEOTIDE SEQUENCE [LARGE SCALE GENOMIC DNA]</scope>
    <source>
        <strain evidence="3 4">PA5</strain>
    </source>
</reference>
<gene>
    <name evidence="3" type="ORF">CA615_03460</name>
</gene>
<proteinExistence type="predicted"/>
<organism evidence="3 4">
    <name type="scientific">Methanosphaera stadtmanae</name>
    <dbReference type="NCBI Taxonomy" id="2317"/>
    <lineage>
        <taxon>Archaea</taxon>
        <taxon>Methanobacteriati</taxon>
        <taxon>Methanobacteriota</taxon>
        <taxon>Methanomada group</taxon>
        <taxon>Methanobacteria</taxon>
        <taxon>Methanobacteriales</taxon>
        <taxon>Methanobacteriaceae</taxon>
        <taxon>Methanosphaera</taxon>
    </lineage>
</organism>
<name>A0A328Q4R2_9EURY</name>
<evidence type="ECO:0000313" key="3">
    <source>
        <dbReference type="EMBL" id="RAP03245.1"/>
    </source>
</evidence>
<keyword evidence="2" id="KW-1133">Transmembrane helix</keyword>
<sequence length="129" mass="14315">MRNKLLITCGLIVIIVAVVCVGVIYNFNDTNTTNSSLNSTNNTTNSNQETSSKNLKSSTNTKSDPDKKYRYSEQYGTYITEYTDSNGVQHIDSKDGSYKGSYDPVTGGFEEYSKEYGYESNGRPIRSAV</sequence>
<feature type="region of interest" description="Disordered" evidence="1">
    <location>
        <begin position="32"/>
        <end position="69"/>
    </location>
</feature>
<accession>A0A328Q4R2</accession>
<dbReference type="RefSeq" id="WP_112149466.1">
    <property type="nucleotide sequence ID" value="NZ_CATZNA010000038.1"/>
</dbReference>
<dbReference type="Proteomes" id="UP000248557">
    <property type="component" value="Unassembled WGS sequence"/>
</dbReference>
<evidence type="ECO:0000256" key="2">
    <source>
        <dbReference type="SAM" id="Phobius"/>
    </source>
</evidence>